<evidence type="ECO:0000313" key="4">
    <source>
        <dbReference type="EMBL" id="WEK13469.1"/>
    </source>
</evidence>
<dbReference type="InterPro" id="IPR002933">
    <property type="entry name" value="Peptidase_M20"/>
</dbReference>
<evidence type="ECO:0000313" key="5">
    <source>
        <dbReference type="Proteomes" id="UP001213972"/>
    </source>
</evidence>
<name>A0AAJ5W1W6_9MICO</name>
<dbReference type="PANTHER" id="PTHR32494">
    <property type="entry name" value="ALLANTOATE DEIMINASE-RELATED"/>
    <property type="match status" value="1"/>
</dbReference>
<dbReference type="EMBL" id="CP119321">
    <property type="protein sequence ID" value="WEK13469.1"/>
    <property type="molecule type" value="Genomic_DNA"/>
</dbReference>
<dbReference type="InterPro" id="IPR010158">
    <property type="entry name" value="Amidase_Cbmase"/>
</dbReference>
<evidence type="ECO:0000256" key="1">
    <source>
        <dbReference type="ARBA" id="ARBA00006153"/>
    </source>
</evidence>
<dbReference type="GO" id="GO:0046872">
    <property type="term" value="F:metal ion binding"/>
    <property type="evidence" value="ECO:0007669"/>
    <property type="project" value="UniProtKB-KW"/>
</dbReference>
<dbReference type="Gene3D" id="3.30.70.360">
    <property type="match status" value="1"/>
</dbReference>
<dbReference type="AlphaFoldDB" id="A0AAJ5W1W6"/>
<proteinExistence type="inferred from homology"/>
<dbReference type="PIRSF" id="PIRSF001235">
    <property type="entry name" value="Amidase_carbamoylase"/>
    <property type="match status" value="1"/>
</dbReference>
<organism evidence="4 5">
    <name type="scientific">Candidatus Microbacterium phytovorans</name>
    <dbReference type="NCBI Taxonomy" id="3121374"/>
    <lineage>
        <taxon>Bacteria</taxon>
        <taxon>Bacillati</taxon>
        <taxon>Actinomycetota</taxon>
        <taxon>Actinomycetes</taxon>
        <taxon>Micrococcales</taxon>
        <taxon>Microbacteriaceae</taxon>
        <taxon>Microbacterium</taxon>
    </lineage>
</organism>
<feature type="binding site" evidence="3">
    <location>
        <position position="122"/>
    </location>
    <ligand>
        <name>Zn(2+)</name>
        <dbReference type="ChEBI" id="CHEBI:29105"/>
        <label>2</label>
    </ligand>
</feature>
<comment type="similarity">
    <text evidence="1">Belongs to the peptidase M20 family.</text>
</comment>
<dbReference type="GO" id="GO:0016813">
    <property type="term" value="F:hydrolase activity, acting on carbon-nitrogen (but not peptide) bonds, in linear amidines"/>
    <property type="evidence" value="ECO:0007669"/>
    <property type="project" value="InterPro"/>
</dbReference>
<keyword evidence="2" id="KW-0378">Hydrolase</keyword>
<feature type="binding site" evidence="3">
    <location>
        <position position="87"/>
    </location>
    <ligand>
        <name>Zn(2+)</name>
        <dbReference type="ChEBI" id="CHEBI:29105"/>
        <label>2</label>
    </ligand>
</feature>
<feature type="binding site" evidence="3">
    <location>
        <position position="373"/>
    </location>
    <ligand>
        <name>Zn(2+)</name>
        <dbReference type="ChEBI" id="CHEBI:29105"/>
        <label>2</label>
    </ligand>
</feature>
<evidence type="ECO:0000256" key="3">
    <source>
        <dbReference type="PIRSR" id="PIRSR001235-1"/>
    </source>
</evidence>
<keyword evidence="3" id="KW-0862">Zinc</keyword>
<feature type="binding site" evidence="3">
    <location>
        <position position="187"/>
    </location>
    <ligand>
        <name>Zn(2+)</name>
        <dbReference type="ChEBI" id="CHEBI:29105"/>
        <label>1</label>
    </ligand>
</feature>
<dbReference type="NCBIfam" id="NF006770">
    <property type="entry name" value="PRK09290.1-4"/>
    <property type="match status" value="1"/>
</dbReference>
<protein>
    <submittedName>
        <fullName evidence="4">Allantoate amidohydrolase</fullName>
    </submittedName>
</protein>
<evidence type="ECO:0000256" key="2">
    <source>
        <dbReference type="ARBA" id="ARBA00022801"/>
    </source>
</evidence>
<dbReference type="Proteomes" id="UP001213972">
    <property type="component" value="Chromosome"/>
</dbReference>
<dbReference type="Gene3D" id="3.40.630.10">
    <property type="entry name" value="Zn peptidases"/>
    <property type="match status" value="1"/>
</dbReference>
<dbReference type="Pfam" id="PF01546">
    <property type="entry name" value="Peptidase_M20"/>
    <property type="match status" value="1"/>
</dbReference>
<sequence length="400" mass="41086">MTSLVGGLLGELAEVGRTPSGGYDRLAWTGADLESRQWFVQCADVLDLEVETDRNGNLWAWWHAERDGSALVLGSHLDSVPNGGAFDGPLGVASAFAAIASLRRDGFVPSRPVAVAALADAEGARFGASGVGSRLLTGELPAERVLGLGDDDGTTMADAMSAAGVDPAHVGSDPERLARIGAFVELHIEQGHLATADGAAGLAGAGAPIGVADRIWPHGRWRVELPGQQNHAGTTAMASRRDPLVRLAHIVLAVREGAIAAGALATVGKVRVVPGAISAVAGNASLWIDARADQEADVRRVLAHVRRVTGTHATEESWSAETAFDRGMTASLAAALGGVPVLPSGAGHDAGVFARAGVPAAMILVRNPSGVSHAPEEWADDADCEHGVDALVTVIRHRAG</sequence>
<dbReference type="SUPFAM" id="SSF53187">
    <property type="entry name" value="Zn-dependent exopeptidases"/>
    <property type="match status" value="1"/>
</dbReference>
<dbReference type="InterPro" id="IPR036264">
    <property type="entry name" value="Bact_exopeptidase_dim_dom"/>
</dbReference>
<keyword evidence="3" id="KW-0479">Metal-binding</keyword>
<feature type="binding site" evidence="3">
    <location>
        <position position="76"/>
    </location>
    <ligand>
        <name>Zn(2+)</name>
        <dbReference type="ChEBI" id="CHEBI:29105"/>
        <label>1</label>
    </ligand>
</feature>
<accession>A0AAJ5W1W6</accession>
<dbReference type="SUPFAM" id="SSF55031">
    <property type="entry name" value="Bacterial exopeptidase dimerisation domain"/>
    <property type="match status" value="1"/>
</dbReference>
<dbReference type="NCBIfam" id="TIGR01879">
    <property type="entry name" value="hydantase"/>
    <property type="match status" value="1"/>
</dbReference>
<comment type="cofactor">
    <cofactor evidence="3">
        <name>Zn(2+)</name>
        <dbReference type="ChEBI" id="CHEBI:29105"/>
    </cofactor>
    <text evidence="3">Binds 2 Zn(2+) ions per subunit.</text>
</comment>
<reference evidence="4" key="1">
    <citation type="submission" date="2023-03" db="EMBL/GenBank/DDBJ databases">
        <title>Andean soil-derived lignocellulolytic bacterial consortium as a source of novel taxa and putative plastic-active enzymes.</title>
        <authorList>
            <person name="Diaz-Garcia L."/>
            <person name="Chuvochina M."/>
            <person name="Feuerriegel G."/>
            <person name="Bunk B."/>
            <person name="Sproer C."/>
            <person name="Streit W.R."/>
            <person name="Rodriguez L.M."/>
            <person name="Overmann J."/>
            <person name="Jimenez D.J."/>
        </authorList>
    </citation>
    <scope>NUCLEOTIDE SEQUENCE</scope>
    <source>
        <strain evidence="4">MAG 4610</strain>
    </source>
</reference>
<feature type="binding site" evidence="3">
    <location>
        <position position="87"/>
    </location>
    <ligand>
        <name>Zn(2+)</name>
        <dbReference type="ChEBI" id="CHEBI:29105"/>
        <label>1</label>
    </ligand>
</feature>
<dbReference type="PANTHER" id="PTHR32494:SF5">
    <property type="entry name" value="ALLANTOATE AMIDOHYDROLASE"/>
    <property type="match status" value="1"/>
</dbReference>
<gene>
    <name evidence="4" type="ORF">P0Y48_13570</name>
</gene>